<dbReference type="Proteomes" id="UP000655366">
    <property type="component" value="Unassembled WGS sequence"/>
</dbReference>
<reference evidence="1 2" key="1">
    <citation type="submission" date="2020-11" db="EMBL/GenBank/DDBJ databases">
        <title>Arthrobacter antarcticus sp. nov., isolated from Antarctic Soil.</title>
        <authorList>
            <person name="Li J."/>
        </authorList>
    </citation>
    <scope>NUCLEOTIDE SEQUENCE [LARGE SCALE GENOMIC DNA]</scope>
    <source>
        <strain evidence="1 2">Z1-20</strain>
    </source>
</reference>
<sequence length="111" mass="12258">MSATPLEKIERTRMVLGALCDGMTGSEVGSRLGLRIAELHDELSAGIAELRAQQTNNSSDDSPYEYRFNAVAAGWVTLREQASVRHFLERGKSVERRLDLPWEPVAGLSDV</sequence>
<name>A0A931CHE3_9MICC</name>
<evidence type="ECO:0000313" key="1">
    <source>
        <dbReference type="EMBL" id="MBG0738622.1"/>
    </source>
</evidence>
<keyword evidence="2" id="KW-1185">Reference proteome</keyword>
<evidence type="ECO:0000313" key="2">
    <source>
        <dbReference type="Proteomes" id="UP000655366"/>
    </source>
</evidence>
<dbReference type="EMBL" id="JADNYM010000005">
    <property type="protein sequence ID" value="MBG0738622.1"/>
    <property type="molecule type" value="Genomic_DNA"/>
</dbReference>
<protein>
    <submittedName>
        <fullName evidence="1">Uncharacterized protein</fullName>
    </submittedName>
</protein>
<organism evidence="1 2">
    <name type="scientific">Arthrobacter terrae</name>
    <dbReference type="NCBI Taxonomy" id="2935737"/>
    <lineage>
        <taxon>Bacteria</taxon>
        <taxon>Bacillati</taxon>
        <taxon>Actinomycetota</taxon>
        <taxon>Actinomycetes</taxon>
        <taxon>Micrococcales</taxon>
        <taxon>Micrococcaceae</taxon>
        <taxon>Arthrobacter</taxon>
    </lineage>
</organism>
<accession>A0A931CHE3</accession>
<comment type="caution">
    <text evidence="1">The sequence shown here is derived from an EMBL/GenBank/DDBJ whole genome shotgun (WGS) entry which is preliminary data.</text>
</comment>
<dbReference type="AlphaFoldDB" id="A0A931CHE3"/>
<proteinExistence type="predicted"/>
<gene>
    <name evidence="1" type="ORF">IV500_04200</name>
</gene>
<dbReference type="RefSeq" id="WP_196395579.1">
    <property type="nucleotide sequence ID" value="NZ_JADNYM010000005.1"/>
</dbReference>